<dbReference type="InParanoid" id="A0A6P4B8J8"/>
<evidence type="ECO:0000256" key="1">
    <source>
        <dbReference type="SAM" id="MobiDB-lite"/>
    </source>
</evidence>
<dbReference type="GeneID" id="107429005"/>
<name>A0A6P4B8J8_ZIZJJ</name>
<protein>
    <submittedName>
        <fullName evidence="4">Upstream activation factor subunit spp27</fullName>
    </submittedName>
</protein>
<dbReference type="InterPro" id="IPR036885">
    <property type="entry name" value="SWIB_MDM2_dom_sf"/>
</dbReference>
<reference evidence="4" key="1">
    <citation type="submission" date="2025-08" db="UniProtKB">
        <authorList>
            <consortium name="RefSeq"/>
        </authorList>
    </citation>
    <scope>IDENTIFICATION</scope>
    <source>
        <tissue evidence="4">Seedling</tissue>
    </source>
</reference>
<dbReference type="PROSITE" id="PS51925">
    <property type="entry name" value="SWIB_MDM2"/>
    <property type="match status" value="1"/>
</dbReference>
<dbReference type="SUPFAM" id="SSF47592">
    <property type="entry name" value="SWIB/MDM2 domain"/>
    <property type="match status" value="1"/>
</dbReference>
<dbReference type="SMART" id="SM00151">
    <property type="entry name" value="SWIB"/>
    <property type="match status" value="1"/>
</dbReference>
<dbReference type="InterPro" id="IPR003121">
    <property type="entry name" value="SWIB_MDM2_domain"/>
</dbReference>
<feature type="domain" description="DM2" evidence="2">
    <location>
        <begin position="71"/>
        <end position="149"/>
    </location>
</feature>
<sequence length="151" mass="16229">MSSGSVGVGARVFKGCRALLAPAAKSSSSATTPTASKPKPKPNPAAKPKPKPKPKPQFSSTPKREPIRPTGILKPAHVSPALGAFLGVSETSRADAVKQIWAHIKFHNLQNPADKREINCDEKLKAIFDGKDTVNFLEIGKLLSRHFRKTT</sequence>
<dbReference type="AlphaFoldDB" id="A0A6P4B8J8"/>
<accession>A0A6P4B8J8</accession>
<dbReference type="CDD" id="cd10567">
    <property type="entry name" value="SWIB-MDM2_like"/>
    <property type="match status" value="1"/>
</dbReference>
<dbReference type="RefSeq" id="XP_015895104.1">
    <property type="nucleotide sequence ID" value="XM_016039618.4"/>
</dbReference>
<feature type="compositionally biased region" description="Low complexity" evidence="1">
    <location>
        <begin position="22"/>
        <end position="37"/>
    </location>
</feature>
<evidence type="ECO:0000259" key="2">
    <source>
        <dbReference type="PROSITE" id="PS51925"/>
    </source>
</evidence>
<dbReference type="PANTHER" id="PTHR13844">
    <property type="entry name" value="SWI/SNF-RELATED MATRIX-ASSOCIATED ACTIN-DEPENDENT REGULATOR OF CHROMATIN SUBFAMILY D"/>
    <property type="match status" value="1"/>
</dbReference>
<gene>
    <name evidence="4" type="primary">LOC107429005</name>
</gene>
<evidence type="ECO:0000313" key="4">
    <source>
        <dbReference type="RefSeq" id="XP_015895104.1"/>
    </source>
</evidence>
<proteinExistence type="predicted"/>
<dbReference type="Pfam" id="PF02201">
    <property type="entry name" value="SWIB"/>
    <property type="match status" value="1"/>
</dbReference>
<evidence type="ECO:0000313" key="3">
    <source>
        <dbReference type="Proteomes" id="UP001652623"/>
    </source>
</evidence>
<dbReference type="Gene3D" id="1.10.245.10">
    <property type="entry name" value="SWIB/MDM2 domain"/>
    <property type="match status" value="1"/>
</dbReference>
<dbReference type="KEGG" id="zju:107429005"/>
<dbReference type="Proteomes" id="UP001652623">
    <property type="component" value="Chromosome 5"/>
</dbReference>
<keyword evidence="3" id="KW-1185">Reference proteome</keyword>
<dbReference type="FunCoup" id="A0A6P4B8J8">
    <property type="interactions" value="4"/>
</dbReference>
<organism evidence="3 4">
    <name type="scientific">Ziziphus jujuba</name>
    <name type="common">Chinese jujube</name>
    <name type="synonym">Ziziphus sativa</name>
    <dbReference type="NCBI Taxonomy" id="326968"/>
    <lineage>
        <taxon>Eukaryota</taxon>
        <taxon>Viridiplantae</taxon>
        <taxon>Streptophyta</taxon>
        <taxon>Embryophyta</taxon>
        <taxon>Tracheophyta</taxon>
        <taxon>Spermatophyta</taxon>
        <taxon>Magnoliopsida</taxon>
        <taxon>eudicotyledons</taxon>
        <taxon>Gunneridae</taxon>
        <taxon>Pentapetalae</taxon>
        <taxon>rosids</taxon>
        <taxon>fabids</taxon>
        <taxon>Rosales</taxon>
        <taxon>Rhamnaceae</taxon>
        <taxon>Paliureae</taxon>
        <taxon>Ziziphus</taxon>
    </lineage>
</organism>
<feature type="region of interest" description="Disordered" evidence="1">
    <location>
        <begin position="22"/>
        <end position="75"/>
    </location>
</feature>
<dbReference type="InterPro" id="IPR019835">
    <property type="entry name" value="SWIB_domain"/>
</dbReference>